<sequence length="55" mass="6273">MIVGEKCAANLGLTDGFRMAVRYPPSVPSDYRARLCILCPSQTFHFPNSHHYIKY</sequence>
<proteinExistence type="predicted"/>
<keyword evidence="2" id="KW-1185">Reference proteome</keyword>
<organism evidence="1 2">
    <name type="scientific">Bambusicola thoracicus</name>
    <name type="common">Chinese bamboo-partridge</name>
    <name type="synonym">Perdix thoracica</name>
    <dbReference type="NCBI Taxonomy" id="9083"/>
    <lineage>
        <taxon>Eukaryota</taxon>
        <taxon>Metazoa</taxon>
        <taxon>Chordata</taxon>
        <taxon>Craniata</taxon>
        <taxon>Vertebrata</taxon>
        <taxon>Euteleostomi</taxon>
        <taxon>Archelosauria</taxon>
        <taxon>Archosauria</taxon>
        <taxon>Dinosauria</taxon>
        <taxon>Saurischia</taxon>
        <taxon>Theropoda</taxon>
        <taxon>Coelurosauria</taxon>
        <taxon>Aves</taxon>
        <taxon>Neognathae</taxon>
        <taxon>Galloanserae</taxon>
        <taxon>Galliformes</taxon>
        <taxon>Phasianidae</taxon>
        <taxon>Perdicinae</taxon>
        <taxon>Bambusicola</taxon>
    </lineage>
</organism>
<comment type="caution">
    <text evidence="1">The sequence shown here is derived from an EMBL/GenBank/DDBJ whole genome shotgun (WGS) entry which is preliminary data.</text>
</comment>
<name>A0A2P4SA47_BAMTH</name>
<protein>
    <submittedName>
        <fullName evidence="1">Uncharacterized protein</fullName>
    </submittedName>
</protein>
<accession>A0A2P4SA47</accession>
<reference evidence="1 2" key="1">
    <citation type="submission" date="2018-01" db="EMBL/GenBank/DDBJ databases">
        <title>Comparison of the Chinese Bamboo Partridge and Red Junglefowl genome sequences highlights the importance of demography in genome evolution.</title>
        <authorList>
            <person name="Tiley G.P."/>
            <person name="Kimball R.T."/>
            <person name="Braun E.L."/>
            <person name="Burleigh J.G."/>
        </authorList>
    </citation>
    <scope>NUCLEOTIDE SEQUENCE [LARGE SCALE GENOMIC DNA]</scope>
    <source>
        <strain evidence="1">RTK389</strain>
        <tissue evidence="1">Blood</tissue>
    </source>
</reference>
<dbReference type="EMBL" id="PPHD01075001">
    <property type="protein sequence ID" value="POI20996.1"/>
    <property type="molecule type" value="Genomic_DNA"/>
</dbReference>
<dbReference type="Proteomes" id="UP000237246">
    <property type="component" value="Unassembled WGS sequence"/>
</dbReference>
<gene>
    <name evidence="1" type="ORF">CIB84_015256</name>
</gene>
<dbReference type="AlphaFoldDB" id="A0A2P4SA47"/>
<evidence type="ECO:0000313" key="2">
    <source>
        <dbReference type="Proteomes" id="UP000237246"/>
    </source>
</evidence>
<dbReference type="OrthoDB" id="9121414at2759"/>
<evidence type="ECO:0000313" key="1">
    <source>
        <dbReference type="EMBL" id="POI20996.1"/>
    </source>
</evidence>